<dbReference type="VEuPathDB" id="VectorBase:ACRUBR1_007806"/>
<dbReference type="EMBL" id="KU551286">
    <property type="protein sequence ID" value="AND46679.1"/>
    <property type="molecule type" value="Genomic_DNA"/>
</dbReference>
<evidence type="ECO:0000256" key="9">
    <source>
        <dbReference type="ARBA" id="ARBA00023065"/>
    </source>
</evidence>
<reference evidence="15" key="2">
    <citation type="journal article" date="2016" name="J. Med. Entomol.">
        <title>Mitochondrial Genomes of Anopheles (Kerteszia) (Diptera: Culicidae) From the Atlantic Forest, Brazil.</title>
        <authorList>
            <person name="Oliveira T.M."/>
            <person name="Foster P.G."/>
            <person name="Bergo E.S."/>
            <person name="Nagaki S.S."/>
            <person name="Sanabani S.S."/>
            <person name="Marinotti O."/>
            <person name="Marinotti P.N."/>
            <person name="Sallum M.A."/>
        </authorList>
    </citation>
    <scope>NUCLEOTIDE SEQUENCE</scope>
    <source>
        <strain evidence="15">RS32_11_7</strain>
        <strain evidence="16">ST16</strain>
    </source>
</reference>
<comment type="subunit">
    <text evidence="3">F-type ATPases have 2 components, CF(1) - the catalytic core - and CF(0) - the membrane proton channel.</text>
</comment>
<evidence type="ECO:0000256" key="3">
    <source>
        <dbReference type="ARBA" id="ARBA00011291"/>
    </source>
</evidence>
<dbReference type="CTD" id="4509"/>
<evidence type="ECO:0000256" key="12">
    <source>
        <dbReference type="RuleBase" id="RU003661"/>
    </source>
</evidence>
<comment type="subcellular location">
    <subcellularLocation>
        <location evidence="1 12">Mitochondrion membrane</location>
        <topology evidence="1 12">Single-pass membrane protein</topology>
    </subcellularLocation>
</comment>
<dbReference type="EMBL" id="KJ701506">
    <property type="protein sequence ID" value="AII99335.1"/>
    <property type="molecule type" value="Genomic_DNA"/>
</dbReference>
<keyword evidence="7 12" id="KW-0375">Hydrogen ion transport</keyword>
<evidence type="ECO:0000256" key="5">
    <source>
        <dbReference type="ARBA" id="ARBA00022547"/>
    </source>
</evidence>
<evidence type="ECO:0000313" key="15">
    <source>
        <dbReference type="EMBL" id="AND46679.1"/>
    </source>
</evidence>
<dbReference type="EMBL" id="MK575477">
    <property type="protein sequence ID" value="QEE94258.1"/>
    <property type="molecule type" value="Genomic_DNA"/>
</dbReference>
<evidence type="ECO:0000256" key="4">
    <source>
        <dbReference type="ARBA" id="ARBA00022448"/>
    </source>
</evidence>
<evidence type="ECO:0000256" key="13">
    <source>
        <dbReference type="SAM" id="Phobius"/>
    </source>
</evidence>
<dbReference type="GO" id="GO:0045259">
    <property type="term" value="C:proton-transporting ATP synthase complex"/>
    <property type="evidence" value="ECO:0007669"/>
    <property type="project" value="UniProtKB-KW"/>
</dbReference>
<reference evidence="14" key="1">
    <citation type="submission" date="2014-04" db="EMBL/GenBank/DDBJ databases">
        <title>The Anopheles cruzii mitochondrial genome.</title>
        <authorList>
            <person name="Marinotti O."/>
            <person name="Sallum M.A."/>
            <person name="Foster P.G."/>
            <person name="Marinotti P.N."/>
            <person name="James A.A."/>
        </authorList>
    </citation>
    <scope>NUCLEOTIDE SEQUENCE</scope>
</reference>
<keyword evidence="11 13" id="KW-0472">Membrane</keyword>
<evidence type="ECO:0000256" key="2">
    <source>
        <dbReference type="ARBA" id="ARBA00008892"/>
    </source>
</evidence>
<dbReference type="GO" id="GO:0015078">
    <property type="term" value="F:proton transmembrane transporter activity"/>
    <property type="evidence" value="ECO:0007669"/>
    <property type="project" value="InterPro"/>
</dbReference>
<dbReference type="EMBL" id="MK575473">
    <property type="protein sequence ID" value="QEE94206.1"/>
    <property type="molecule type" value="Genomic_DNA"/>
</dbReference>
<feature type="transmembrane region" description="Helical" evidence="13">
    <location>
        <begin position="6"/>
        <end position="31"/>
    </location>
</feature>
<dbReference type="GO" id="GO:0015986">
    <property type="term" value="P:proton motive force-driven ATP synthesis"/>
    <property type="evidence" value="ECO:0007669"/>
    <property type="project" value="InterPro"/>
</dbReference>
<comment type="similarity">
    <text evidence="2 12">Belongs to the ATPase protein 8 family.</text>
</comment>
<keyword evidence="5 12" id="KW-0138">CF(0)</keyword>
<keyword evidence="6 12" id="KW-0812">Transmembrane</keyword>
<organism evidence="14">
    <name type="scientific">Anopheles cruzii</name>
    <name type="common">mosquito</name>
    <dbReference type="NCBI Taxonomy" id="68878"/>
    <lineage>
        <taxon>Eukaryota</taxon>
        <taxon>Metazoa</taxon>
        <taxon>Ecdysozoa</taxon>
        <taxon>Arthropoda</taxon>
        <taxon>Hexapoda</taxon>
        <taxon>Insecta</taxon>
        <taxon>Pterygota</taxon>
        <taxon>Neoptera</taxon>
        <taxon>Endopterygota</taxon>
        <taxon>Diptera</taxon>
        <taxon>Nematocera</taxon>
        <taxon>Culicoidea</taxon>
        <taxon>Culicidae</taxon>
        <taxon>Anophelinae</taxon>
        <taxon>Anopheles</taxon>
    </lineage>
</organism>
<sequence length="53" mass="6341">MPQMAPINWLILFLIFSFTLVIFNMLNYYCVLYTPMKTSQSLTTQSTSLNWKW</sequence>
<evidence type="ECO:0000256" key="1">
    <source>
        <dbReference type="ARBA" id="ARBA00004304"/>
    </source>
</evidence>
<dbReference type="AlphaFoldDB" id="A0A076KVV8"/>
<dbReference type="EMBL" id="KU551289">
    <property type="protein sequence ID" value="AND46718.1"/>
    <property type="molecule type" value="Genomic_DNA"/>
</dbReference>
<evidence type="ECO:0000313" key="17">
    <source>
        <dbReference type="EMBL" id="QEE94206.1"/>
    </source>
</evidence>
<dbReference type="GeneID" id="41792529"/>
<dbReference type="Pfam" id="PF00895">
    <property type="entry name" value="ATP-synt_8"/>
    <property type="match status" value="1"/>
</dbReference>
<proteinExistence type="inferred from homology"/>
<keyword evidence="10 12" id="KW-0496">Mitochondrion</keyword>
<keyword evidence="4 12" id="KW-0813">Transport</keyword>
<dbReference type="GO" id="GO:0031966">
    <property type="term" value="C:mitochondrial membrane"/>
    <property type="evidence" value="ECO:0007669"/>
    <property type="project" value="UniProtKB-SubCell"/>
</dbReference>
<dbReference type="RefSeq" id="YP_009689503.1">
    <property type="nucleotide sequence ID" value="NC_044647.1"/>
</dbReference>
<accession>A0A5B9H862</accession>
<evidence type="ECO:0000313" key="16">
    <source>
        <dbReference type="EMBL" id="AND46718.1"/>
    </source>
</evidence>
<evidence type="ECO:0000313" key="14">
    <source>
        <dbReference type="EMBL" id="AII99335.1"/>
    </source>
</evidence>
<evidence type="ECO:0000256" key="6">
    <source>
        <dbReference type="ARBA" id="ARBA00022692"/>
    </source>
</evidence>
<keyword evidence="8 13" id="KW-1133">Transmembrane helix</keyword>
<accession>A0A076KVV8</accession>
<geneLocation type="mitochondrion" evidence="14"/>
<evidence type="ECO:0000256" key="10">
    <source>
        <dbReference type="ARBA" id="ARBA00023128"/>
    </source>
</evidence>
<evidence type="ECO:0000256" key="8">
    <source>
        <dbReference type="ARBA" id="ARBA00022989"/>
    </source>
</evidence>
<evidence type="ECO:0000256" key="7">
    <source>
        <dbReference type="ARBA" id="ARBA00022781"/>
    </source>
</evidence>
<name>A0A076KVV8_9DIPT</name>
<reference evidence="17" key="3">
    <citation type="submission" date="2019-02" db="EMBL/GenBank/DDBJ databases">
        <title>Phylogenetic relationships and temporal diversification of Neotropical mosquitoes (Diptera: Culicidae) based on mitogenomes.</title>
        <authorList>
            <person name="Lorenz C."/>
            <person name="Alves J.M.P."/>
            <person name="Foster P.G."/>
            <person name="Suesdek L."/>
            <person name="Sallum M.A."/>
        </authorList>
    </citation>
    <scope>NUCLEOTIDE SEQUENCE</scope>
</reference>
<gene>
    <name evidence="14" type="primary">ATP8</name>
    <name evidence="17" type="synonym">atp8</name>
</gene>
<dbReference type="InterPro" id="IPR001421">
    <property type="entry name" value="ATP8_metazoa"/>
</dbReference>
<evidence type="ECO:0000256" key="11">
    <source>
        <dbReference type="ARBA" id="ARBA00023136"/>
    </source>
</evidence>
<keyword evidence="9 12" id="KW-0406">Ion transport</keyword>
<protein>
    <recommendedName>
        <fullName evidence="12">ATP synthase complex subunit 8</fullName>
    </recommendedName>
</protein>
<dbReference type="OrthoDB" id="7721627at2759"/>